<accession>X1FBG2</accession>
<organism evidence="2">
    <name type="scientific">marine sediment metagenome</name>
    <dbReference type="NCBI Taxonomy" id="412755"/>
    <lineage>
        <taxon>unclassified sequences</taxon>
        <taxon>metagenomes</taxon>
        <taxon>ecological metagenomes</taxon>
    </lineage>
</organism>
<feature type="region of interest" description="Disordered" evidence="1">
    <location>
        <begin position="1"/>
        <end position="65"/>
    </location>
</feature>
<comment type="caution">
    <text evidence="2">The sequence shown here is derived from an EMBL/GenBank/DDBJ whole genome shotgun (WGS) entry which is preliminary data.</text>
</comment>
<name>X1FBG2_9ZZZZ</name>
<reference evidence="2" key="1">
    <citation type="journal article" date="2014" name="Front. Microbiol.">
        <title>High frequency of phylogenetically diverse reductive dehalogenase-homologous genes in deep subseafloor sedimentary metagenomes.</title>
        <authorList>
            <person name="Kawai M."/>
            <person name="Futagami T."/>
            <person name="Toyoda A."/>
            <person name="Takaki Y."/>
            <person name="Nishi S."/>
            <person name="Hori S."/>
            <person name="Arai W."/>
            <person name="Tsubouchi T."/>
            <person name="Morono Y."/>
            <person name="Uchiyama I."/>
            <person name="Ito T."/>
            <person name="Fujiyama A."/>
            <person name="Inagaki F."/>
            <person name="Takami H."/>
        </authorList>
    </citation>
    <scope>NUCLEOTIDE SEQUENCE</scope>
    <source>
        <strain evidence="2">Expedition CK06-06</strain>
    </source>
</reference>
<feature type="compositionally biased region" description="Basic residues" evidence="1">
    <location>
        <begin position="45"/>
        <end position="65"/>
    </location>
</feature>
<feature type="compositionally biased region" description="Basic residues" evidence="1">
    <location>
        <begin position="1"/>
        <end position="38"/>
    </location>
</feature>
<gene>
    <name evidence="2" type="ORF">S03H2_08322</name>
</gene>
<protein>
    <submittedName>
        <fullName evidence="2">Uncharacterized protein</fullName>
    </submittedName>
</protein>
<dbReference type="EMBL" id="BARU01004028">
    <property type="protein sequence ID" value="GAH29895.1"/>
    <property type="molecule type" value="Genomic_DNA"/>
</dbReference>
<evidence type="ECO:0000313" key="2">
    <source>
        <dbReference type="EMBL" id="GAH29895.1"/>
    </source>
</evidence>
<dbReference type="AlphaFoldDB" id="X1FBG2"/>
<proteinExistence type="predicted"/>
<evidence type="ECO:0000256" key="1">
    <source>
        <dbReference type="SAM" id="MobiDB-lite"/>
    </source>
</evidence>
<sequence>MNKKYHKHPSYPYRHPKKRKHRFGKSSRIKDRKGKKFRQTAQEKRKTHVKTRYKPRKGGKKKRYD</sequence>